<dbReference type="InterPro" id="IPR002472">
    <property type="entry name" value="Palm_thioest"/>
</dbReference>
<dbReference type="FunFam" id="3.40.50.1820:FF:000107">
    <property type="entry name" value="Palmitoyl-protein thioesterase 1"/>
    <property type="match status" value="1"/>
</dbReference>
<dbReference type="PANTHER" id="PTHR11247">
    <property type="entry name" value="PALMITOYL-PROTEIN THIOESTERASE/DOLICHYLDIPHOSPHATASE 1"/>
    <property type="match status" value="1"/>
</dbReference>
<evidence type="ECO:0000256" key="9">
    <source>
        <dbReference type="ARBA" id="ARBA00047409"/>
    </source>
</evidence>
<dbReference type="EC" id="3.1.2.22" evidence="2"/>
<dbReference type="EMBL" id="UYYG01000023">
    <property type="protein sequence ID" value="VDN51518.1"/>
    <property type="molecule type" value="Genomic_DNA"/>
</dbReference>
<evidence type="ECO:0000313" key="11">
    <source>
        <dbReference type="EMBL" id="VDN51518.1"/>
    </source>
</evidence>
<evidence type="ECO:0000256" key="5">
    <source>
        <dbReference type="ARBA" id="ARBA00022801"/>
    </source>
</evidence>
<evidence type="ECO:0000256" key="7">
    <source>
        <dbReference type="ARBA" id="ARBA00023180"/>
    </source>
</evidence>
<dbReference type="Pfam" id="PF02089">
    <property type="entry name" value="Palm_thioest"/>
    <property type="match status" value="1"/>
</dbReference>
<feature type="chain" id="PRO_5041039955" description="Palmitoyl-protein thioesterase 1" evidence="10">
    <location>
        <begin position="20"/>
        <end position="312"/>
    </location>
</feature>
<dbReference type="GO" id="GO:0006898">
    <property type="term" value="P:receptor-mediated endocytosis"/>
    <property type="evidence" value="ECO:0007669"/>
    <property type="project" value="TreeGrafter"/>
</dbReference>
<dbReference type="OrthoDB" id="10263094at2759"/>
<name>A0A0N4UH72_DRAME</name>
<sequence length="312" mass="35826">MKTTFITIVIILTITLCDTKETNSVRKLLKRRKNENRATPIILWHGMGDNCCDPLSIGRIKKLLEKEIRGVYVHSIMIGDNVVSDTTYGYFGNVNNQISEVCQQIGNVVELKNGYNAIGFSQGAQFLRGLVERCPSPPMKNLISVGGQQQGVYGIPYCPPKDFLCEKMRQLIDLGAYTWFIQSTLVQAQYWHDSLNENEYQTKSIFLADINNEKAINEDYKKNLNMLENFVLVKFSNDSMVKPVESEWFGFYEPNSVSKILEMEETRLYREDRIGLKKMKNDGKLHFLLLNGDHLQIPDSVFVSEIIEKFLK</sequence>
<feature type="signal peptide" evidence="10">
    <location>
        <begin position="1"/>
        <end position="19"/>
    </location>
</feature>
<evidence type="ECO:0000256" key="3">
    <source>
        <dbReference type="ARBA" id="ARBA00014212"/>
    </source>
</evidence>
<evidence type="ECO:0000256" key="4">
    <source>
        <dbReference type="ARBA" id="ARBA00022729"/>
    </source>
</evidence>
<accession>A0A0N4UH72</accession>
<evidence type="ECO:0000256" key="1">
    <source>
        <dbReference type="ARBA" id="ARBA00010758"/>
    </source>
</evidence>
<dbReference type="Proteomes" id="UP000274756">
    <property type="component" value="Unassembled WGS sequence"/>
</dbReference>
<comment type="catalytic activity">
    <reaction evidence="9">
        <text>S-hexadecanoyl-L-cysteinyl-[protein] + H2O = L-cysteinyl-[protein] + hexadecanoate + H(+)</text>
        <dbReference type="Rhea" id="RHEA:19233"/>
        <dbReference type="Rhea" id="RHEA-COMP:10131"/>
        <dbReference type="Rhea" id="RHEA-COMP:11032"/>
        <dbReference type="ChEBI" id="CHEBI:7896"/>
        <dbReference type="ChEBI" id="CHEBI:15377"/>
        <dbReference type="ChEBI" id="CHEBI:15378"/>
        <dbReference type="ChEBI" id="CHEBI:29950"/>
        <dbReference type="ChEBI" id="CHEBI:74151"/>
        <dbReference type="EC" id="3.1.2.22"/>
    </reaction>
    <physiologicalReaction direction="left-to-right" evidence="9">
        <dbReference type="Rhea" id="RHEA:19234"/>
    </physiologicalReaction>
</comment>
<dbReference type="Gene3D" id="3.40.50.1820">
    <property type="entry name" value="alpha/beta hydrolase"/>
    <property type="match status" value="1"/>
</dbReference>
<evidence type="ECO:0000256" key="2">
    <source>
        <dbReference type="ARBA" id="ARBA00012423"/>
    </source>
</evidence>
<evidence type="ECO:0000313" key="12">
    <source>
        <dbReference type="Proteomes" id="UP000038040"/>
    </source>
</evidence>
<dbReference type="PANTHER" id="PTHR11247:SF8">
    <property type="entry name" value="PALMITOYL-PROTEIN THIOESTERASE 1"/>
    <property type="match status" value="1"/>
</dbReference>
<dbReference type="PRINTS" id="PR00414">
    <property type="entry name" value="PPTHIESTRASE"/>
</dbReference>
<dbReference type="InterPro" id="IPR029058">
    <property type="entry name" value="AB_hydrolase_fold"/>
</dbReference>
<proteinExistence type="inferred from homology"/>
<gene>
    <name evidence="11" type="ORF">DME_LOCUS1491</name>
</gene>
<protein>
    <recommendedName>
        <fullName evidence="3">Palmitoyl-protein thioesterase 1</fullName>
        <ecNumber evidence="2">3.1.2.22</ecNumber>
    </recommendedName>
    <alternativeName>
        <fullName evidence="8">Palmitoyl-protein hydrolase 1</fullName>
    </alternativeName>
</protein>
<dbReference type="STRING" id="318479.A0A0N4UH72"/>
<evidence type="ECO:0000256" key="10">
    <source>
        <dbReference type="SAM" id="SignalP"/>
    </source>
</evidence>
<dbReference type="AlphaFoldDB" id="A0A0N4UH72"/>
<evidence type="ECO:0000313" key="14">
    <source>
        <dbReference type="WBParaSite" id="DME_0000687701-mRNA-1"/>
    </source>
</evidence>
<reference evidence="14" key="1">
    <citation type="submission" date="2017-02" db="UniProtKB">
        <authorList>
            <consortium name="WormBaseParasite"/>
        </authorList>
    </citation>
    <scope>IDENTIFICATION</scope>
</reference>
<keyword evidence="5" id="KW-0378">Hydrolase</keyword>
<keyword evidence="13" id="KW-1185">Reference proteome</keyword>
<dbReference type="WBParaSite" id="DME_0000687701-mRNA-1">
    <property type="protein sequence ID" value="DME_0000687701-mRNA-1"/>
    <property type="gene ID" value="DME_0000687701"/>
</dbReference>
<keyword evidence="7" id="KW-0325">Glycoprotein</keyword>
<dbReference type="Proteomes" id="UP000038040">
    <property type="component" value="Unplaced"/>
</dbReference>
<evidence type="ECO:0000256" key="6">
    <source>
        <dbReference type="ARBA" id="ARBA00023157"/>
    </source>
</evidence>
<dbReference type="SUPFAM" id="SSF53474">
    <property type="entry name" value="alpha/beta-Hydrolases"/>
    <property type="match status" value="1"/>
</dbReference>
<keyword evidence="4 10" id="KW-0732">Signal</keyword>
<reference evidence="11 13" key="2">
    <citation type="submission" date="2018-11" db="EMBL/GenBank/DDBJ databases">
        <authorList>
            <consortium name="Pathogen Informatics"/>
        </authorList>
    </citation>
    <scope>NUCLEOTIDE SEQUENCE [LARGE SCALE GENOMIC DNA]</scope>
</reference>
<evidence type="ECO:0000313" key="13">
    <source>
        <dbReference type="Proteomes" id="UP000274756"/>
    </source>
</evidence>
<organism evidence="12 14">
    <name type="scientific">Dracunculus medinensis</name>
    <name type="common">Guinea worm</name>
    <dbReference type="NCBI Taxonomy" id="318479"/>
    <lineage>
        <taxon>Eukaryota</taxon>
        <taxon>Metazoa</taxon>
        <taxon>Ecdysozoa</taxon>
        <taxon>Nematoda</taxon>
        <taxon>Chromadorea</taxon>
        <taxon>Rhabditida</taxon>
        <taxon>Spirurina</taxon>
        <taxon>Dracunculoidea</taxon>
        <taxon>Dracunculidae</taxon>
        <taxon>Dracunculus</taxon>
    </lineage>
</organism>
<comment type="similarity">
    <text evidence="1">Belongs to the palmitoyl-protein thioesterase family.</text>
</comment>
<dbReference type="GO" id="GO:0005764">
    <property type="term" value="C:lysosome"/>
    <property type="evidence" value="ECO:0007669"/>
    <property type="project" value="TreeGrafter"/>
</dbReference>
<keyword evidence="6" id="KW-1015">Disulfide bond</keyword>
<evidence type="ECO:0000256" key="8">
    <source>
        <dbReference type="ARBA" id="ARBA00031934"/>
    </source>
</evidence>
<dbReference type="GO" id="GO:0008474">
    <property type="term" value="F:palmitoyl-(protein) hydrolase activity"/>
    <property type="evidence" value="ECO:0007669"/>
    <property type="project" value="UniProtKB-EC"/>
</dbReference>